<protein>
    <recommendedName>
        <fullName evidence="3">SCO1664 family protein</fullName>
    </recommendedName>
</protein>
<accession>A0A1R4JDV5</accession>
<dbReference type="NCBIfam" id="TIGR03843">
    <property type="entry name" value="SCO1664 family protein"/>
    <property type="match status" value="1"/>
</dbReference>
<dbReference type="STRING" id="1255658.FM114_07070"/>
<evidence type="ECO:0000313" key="1">
    <source>
        <dbReference type="EMBL" id="SJN30361.1"/>
    </source>
</evidence>
<name>A0A1R4JDV5_9ACTN</name>
<dbReference type="RefSeq" id="WP_094764472.1">
    <property type="nucleotide sequence ID" value="NZ_FUKQ01000026.1"/>
</dbReference>
<dbReference type="Proteomes" id="UP000188342">
    <property type="component" value="Unassembled WGS sequence"/>
</dbReference>
<keyword evidence="2" id="KW-1185">Reference proteome</keyword>
<dbReference type="EMBL" id="FUKQ01000026">
    <property type="protein sequence ID" value="SJN30361.1"/>
    <property type="molecule type" value="Genomic_DNA"/>
</dbReference>
<sequence length="239" mass="25889">MELLGRLVEASNATFLAELDGRHVVYKPTAGEAPLWDFPAHTLGRREVAAHRLSSAAGFDVVPTTAWVEEAPLGPGSVQDWVETDGDELADLVGLDAVPENWFAIVVGVDDEEREVALAHADHPALRRLALFDVLANNADRKAGHILRVGEQVRGVDHGVSFHVEPKLRTILWGWSDAELTPAELQLVAQAHDVAPEALSGWLSPEEVSACQARATALLVTGSFPSVGEDWRCIPWPPI</sequence>
<evidence type="ECO:0008006" key="3">
    <source>
        <dbReference type="Google" id="ProtNLM"/>
    </source>
</evidence>
<dbReference type="InterPro" id="IPR022292">
    <property type="entry name" value="CHP03843"/>
</dbReference>
<gene>
    <name evidence="1" type="ORF">FM114_07070</name>
</gene>
<organism evidence="1 2">
    <name type="scientific">Luteococcus japonicus LSP_Lj1</name>
    <dbReference type="NCBI Taxonomy" id="1255658"/>
    <lineage>
        <taxon>Bacteria</taxon>
        <taxon>Bacillati</taxon>
        <taxon>Actinomycetota</taxon>
        <taxon>Actinomycetes</taxon>
        <taxon>Propionibacteriales</taxon>
        <taxon>Propionibacteriaceae</taxon>
        <taxon>Luteococcus</taxon>
    </lineage>
</organism>
<reference evidence="1 2" key="1">
    <citation type="submission" date="2017-02" db="EMBL/GenBank/DDBJ databases">
        <authorList>
            <person name="Peterson S.W."/>
        </authorList>
    </citation>
    <scope>NUCLEOTIDE SEQUENCE [LARGE SCALE GENOMIC DNA]</scope>
    <source>
        <strain evidence="1 2">LSP_Lj1</strain>
    </source>
</reference>
<proteinExistence type="predicted"/>
<evidence type="ECO:0000313" key="2">
    <source>
        <dbReference type="Proteomes" id="UP000188342"/>
    </source>
</evidence>
<dbReference type="AlphaFoldDB" id="A0A1R4JDV5"/>
<dbReference type="OrthoDB" id="3423180at2"/>